<sequence>MTMRKAMIVWGGWSGHDPDLCASMIRGWLKAEGFEVRIETTTEAFGDPGIHDLSLIIPIYTMSKIEKADALNLCAAVRGGVGLAGHHGGMCDAFRDSVDYQFLCGGQWVAHPGNIIDYKVDVSRPDDPIMKGLKSFEHRSEQYYMHVDPAIEVLATTTFTGEHAPWIDGVVMPVVWKKRYGAGRVFYSSLGHRAYELDVPEIRTVMTRGMLWAARE</sequence>
<evidence type="ECO:0000313" key="2">
    <source>
        <dbReference type="EMBL" id="GGI19679.1"/>
    </source>
</evidence>
<dbReference type="InterPro" id="IPR029062">
    <property type="entry name" value="Class_I_gatase-like"/>
</dbReference>
<dbReference type="AlphaFoldDB" id="A0AA88B5W5"/>
<dbReference type="SUPFAM" id="SSF52317">
    <property type="entry name" value="Class I glutamine amidotransferase-like"/>
    <property type="match status" value="1"/>
</dbReference>
<reference evidence="2" key="2">
    <citation type="submission" date="2022-12" db="EMBL/GenBank/DDBJ databases">
        <authorList>
            <person name="Sun Q."/>
            <person name="Zhou Y."/>
        </authorList>
    </citation>
    <scope>NUCLEOTIDE SEQUENCE</scope>
    <source>
        <strain evidence="2">CGMCC 1.15034</strain>
    </source>
</reference>
<name>A0AA88B5W5_9BRAD</name>
<reference evidence="2" key="1">
    <citation type="journal article" date="2014" name="Int. J. Syst. Evol. Microbiol.">
        <title>Complete genome sequence of Corynebacterium casei LMG S-19264T (=DSM 44701T), isolated from a smear-ripened cheese.</title>
        <authorList>
            <consortium name="US DOE Joint Genome Institute (JGI-PGF)"/>
            <person name="Walter F."/>
            <person name="Albersmeier A."/>
            <person name="Kalinowski J."/>
            <person name="Ruckert C."/>
        </authorList>
    </citation>
    <scope>NUCLEOTIDE SEQUENCE</scope>
    <source>
        <strain evidence="2">CGMCC 1.15034</strain>
    </source>
</reference>
<feature type="domain" description="ThuA-like" evidence="1">
    <location>
        <begin position="5"/>
        <end position="213"/>
    </location>
</feature>
<dbReference type="PANTHER" id="PTHR40469">
    <property type="entry name" value="SECRETED GLYCOSYL HYDROLASE"/>
    <property type="match status" value="1"/>
</dbReference>
<accession>A0AA88B5W5</accession>
<dbReference type="InterPro" id="IPR029010">
    <property type="entry name" value="ThuA-like"/>
</dbReference>
<protein>
    <recommendedName>
        <fullName evidence="1">ThuA-like domain-containing protein</fullName>
    </recommendedName>
</protein>
<comment type="caution">
    <text evidence="2">The sequence shown here is derived from an EMBL/GenBank/DDBJ whole genome shotgun (WGS) entry which is preliminary data.</text>
</comment>
<gene>
    <name evidence="2" type="ORF">GCM10010987_05560</name>
</gene>
<dbReference type="Pfam" id="PF06283">
    <property type="entry name" value="ThuA"/>
    <property type="match status" value="1"/>
</dbReference>
<dbReference type="Proteomes" id="UP000625079">
    <property type="component" value="Unassembled WGS sequence"/>
</dbReference>
<organism evidence="2 3">
    <name type="scientific">Bradyrhizobium guangdongense</name>
    <dbReference type="NCBI Taxonomy" id="1325090"/>
    <lineage>
        <taxon>Bacteria</taxon>
        <taxon>Pseudomonadati</taxon>
        <taxon>Pseudomonadota</taxon>
        <taxon>Alphaproteobacteria</taxon>
        <taxon>Hyphomicrobiales</taxon>
        <taxon>Nitrobacteraceae</taxon>
        <taxon>Bradyrhizobium</taxon>
    </lineage>
</organism>
<dbReference type="Gene3D" id="3.40.50.880">
    <property type="match status" value="1"/>
</dbReference>
<evidence type="ECO:0000259" key="1">
    <source>
        <dbReference type="Pfam" id="PF06283"/>
    </source>
</evidence>
<proteinExistence type="predicted"/>
<dbReference type="PANTHER" id="PTHR40469:SF2">
    <property type="entry name" value="GALACTOSE-BINDING DOMAIN-LIKE SUPERFAMILY PROTEIN"/>
    <property type="match status" value="1"/>
</dbReference>
<dbReference type="EMBL" id="BMHC01000001">
    <property type="protein sequence ID" value="GGI19679.1"/>
    <property type="molecule type" value="Genomic_DNA"/>
</dbReference>
<evidence type="ECO:0000313" key="3">
    <source>
        <dbReference type="Proteomes" id="UP000625079"/>
    </source>
</evidence>